<gene>
    <name evidence="2" type="ORF">ETAA1_03140</name>
</gene>
<keyword evidence="3" id="KW-1185">Reference proteome</keyword>
<evidence type="ECO:0000256" key="1">
    <source>
        <dbReference type="SAM" id="MobiDB-lite"/>
    </source>
</evidence>
<protein>
    <submittedName>
        <fullName evidence="2">Uncharacterized protein</fullName>
    </submittedName>
</protein>
<feature type="compositionally biased region" description="Pro residues" evidence="1">
    <location>
        <begin position="196"/>
        <end position="206"/>
    </location>
</feature>
<dbReference type="EMBL" id="CP036273">
    <property type="protein sequence ID" value="QDU18428.1"/>
    <property type="molecule type" value="Genomic_DNA"/>
</dbReference>
<feature type="region of interest" description="Disordered" evidence="1">
    <location>
        <begin position="19"/>
        <end position="52"/>
    </location>
</feature>
<dbReference type="KEGG" id="uli:ETAA1_03140"/>
<evidence type="ECO:0000313" key="3">
    <source>
        <dbReference type="Proteomes" id="UP000319576"/>
    </source>
</evidence>
<dbReference type="RefSeq" id="WP_202920581.1">
    <property type="nucleotide sequence ID" value="NZ_CP036273.1"/>
</dbReference>
<accession>A0A517XLP5</accession>
<sequence>MRRFALLAVCVLALAGCKKKPKPAPAEPEPAPGLKKDGLPQEGPAPSGGGGGGGGGIIAAGGGIGVVNPVQALGGGGGGGAAMAVRKAARRTQALNELKNIGEIIFAMQIETGRMPTVPQILEELKRTPQLLTGVSEGAYVLTGTTEAGGLYAFEVDADKQPGIAVIGGRATRSTPEELRPYLLALPPSVLQPQQPQQPPRQPAPQPMGKIDNRPMPPQPAGQRIPVGQKDMEDVRIFIDNFSGAGGRMPTQAETRAALQMSGTPAFGLVQRGAITLTGATTREGVWAYETAAANSGGLIAGANGTETVTPAEFARRLGR</sequence>
<dbReference type="AlphaFoldDB" id="A0A517XLP5"/>
<dbReference type="Proteomes" id="UP000319576">
    <property type="component" value="Chromosome"/>
</dbReference>
<reference evidence="2 3" key="1">
    <citation type="submission" date="2019-02" db="EMBL/GenBank/DDBJ databases">
        <title>Deep-cultivation of Planctomycetes and their phenomic and genomic characterization uncovers novel biology.</title>
        <authorList>
            <person name="Wiegand S."/>
            <person name="Jogler M."/>
            <person name="Boedeker C."/>
            <person name="Pinto D."/>
            <person name="Vollmers J."/>
            <person name="Rivas-Marin E."/>
            <person name="Kohn T."/>
            <person name="Peeters S.H."/>
            <person name="Heuer A."/>
            <person name="Rast P."/>
            <person name="Oberbeckmann S."/>
            <person name="Bunk B."/>
            <person name="Jeske O."/>
            <person name="Meyerdierks A."/>
            <person name="Storesund J.E."/>
            <person name="Kallscheuer N."/>
            <person name="Luecker S."/>
            <person name="Lage O.M."/>
            <person name="Pohl T."/>
            <person name="Merkel B.J."/>
            <person name="Hornburger P."/>
            <person name="Mueller R.-W."/>
            <person name="Bruemmer F."/>
            <person name="Labrenz M."/>
            <person name="Spormann A.M."/>
            <person name="Op den Camp H."/>
            <person name="Overmann J."/>
            <person name="Amann R."/>
            <person name="Jetten M.S.M."/>
            <person name="Mascher T."/>
            <person name="Medema M.H."/>
            <person name="Devos D.P."/>
            <person name="Kaster A.-K."/>
            <person name="Ovreas L."/>
            <person name="Rohde M."/>
            <person name="Galperin M.Y."/>
            <person name="Jogler C."/>
        </authorList>
    </citation>
    <scope>NUCLEOTIDE SEQUENCE [LARGE SCALE GENOMIC DNA]</scope>
    <source>
        <strain evidence="2 3">ETA_A1</strain>
    </source>
</reference>
<evidence type="ECO:0000313" key="2">
    <source>
        <dbReference type="EMBL" id="QDU18428.1"/>
    </source>
</evidence>
<name>A0A517XLP5_9BACT</name>
<feature type="region of interest" description="Disordered" evidence="1">
    <location>
        <begin position="190"/>
        <end position="226"/>
    </location>
</feature>
<organism evidence="2 3">
    <name type="scientific">Urbifossiella limnaea</name>
    <dbReference type="NCBI Taxonomy" id="2528023"/>
    <lineage>
        <taxon>Bacteria</taxon>
        <taxon>Pseudomonadati</taxon>
        <taxon>Planctomycetota</taxon>
        <taxon>Planctomycetia</taxon>
        <taxon>Gemmatales</taxon>
        <taxon>Gemmataceae</taxon>
        <taxon>Urbifossiella</taxon>
    </lineage>
</organism>
<dbReference type="PROSITE" id="PS51257">
    <property type="entry name" value="PROKAR_LIPOPROTEIN"/>
    <property type="match status" value="1"/>
</dbReference>
<proteinExistence type="predicted"/>